<dbReference type="EMBL" id="RJQC01000001">
    <property type="protein sequence ID" value="RNM31194.1"/>
    <property type="molecule type" value="Genomic_DNA"/>
</dbReference>
<dbReference type="InterPro" id="IPR050268">
    <property type="entry name" value="NADH-dep_flavin_reductase"/>
</dbReference>
<dbReference type="SUPFAM" id="SSF50475">
    <property type="entry name" value="FMN-binding split barrel"/>
    <property type="match status" value="1"/>
</dbReference>
<feature type="domain" description="Rubredoxin-like" evidence="3">
    <location>
        <begin position="165"/>
        <end position="201"/>
    </location>
</feature>
<dbReference type="PROSITE" id="PS50903">
    <property type="entry name" value="RUBREDOXIN_LIKE"/>
    <property type="match status" value="1"/>
</dbReference>
<dbReference type="GO" id="GO:0042602">
    <property type="term" value="F:riboflavin reductase (NADPH) activity"/>
    <property type="evidence" value="ECO:0007669"/>
    <property type="project" value="TreeGrafter"/>
</dbReference>
<dbReference type="Pfam" id="PF21349">
    <property type="entry name" value="RUBY_RBDX"/>
    <property type="match status" value="1"/>
</dbReference>
<reference evidence="4 5" key="1">
    <citation type="submission" date="2018-11" db="EMBL/GenBank/DDBJ databases">
        <title>Clostridium sp. nov., a member of the family Erysipelotrichaceae isolated from pig faeces.</title>
        <authorList>
            <person name="Chang Y.-H."/>
        </authorList>
    </citation>
    <scope>NUCLEOTIDE SEQUENCE [LARGE SCALE GENOMIC DNA]</scope>
    <source>
        <strain evidence="4 5">YH-panp20</strain>
    </source>
</reference>
<comment type="cofactor">
    <cofactor evidence="1">
        <name>Fe(3+)</name>
        <dbReference type="ChEBI" id="CHEBI:29034"/>
    </cofactor>
</comment>
<dbReference type="InterPro" id="IPR048574">
    <property type="entry name" value="RUBY_RBDX"/>
</dbReference>
<dbReference type="CDD" id="cd00350">
    <property type="entry name" value="rubredoxin_like"/>
    <property type="match status" value="1"/>
</dbReference>
<dbReference type="PANTHER" id="PTHR30466">
    <property type="entry name" value="FLAVIN REDUCTASE"/>
    <property type="match status" value="1"/>
</dbReference>
<dbReference type="PANTHER" id="PTHR30466:SF1">
    <property type="entry name" value="FMN REDUCTASE (NADH) RUTF"/>
    <property type="match status" value="1"/>
</dbReference>
<evidence type="ECO:0000313" key="4">
    <source>
        <dbReference type="EMBL" id="RNM31194.1"/>
    </source>
</evidence>
<dbReference type="RefSeq" id="WP_128519359.1">
    <property type="nucleotide sequence ID" value="NZ_RJQC01000001.1"/>
</dbReference>
<name>A0A3N0I2F3_9FIRM</name>
<protein>
    <submittedName>
        <fullName evidence="4">Flavin reductase</fullName>
    </submittedName>
</protein>
<dbReference type="InterPro" id="IPR024934">
    <property type="entry name" value="Rubredoxin-like_dom"/>
</dbReference>
<gene>
    <name evidence="4" type="ORF">EDX97_01090</name>
</gene>
<dbReference type="InterPro" id="IPR002563">
    <property type="entry name" value="Flavin_Rdtase-like_dom"/>
</dbReference>
<evidence type="ECO:0000259" key="3">
    <source>
        <dbReference type="PROSITE" id="PS50903"/>
    </source>
</evidence>
<dbReference type="Pfam" id="PF01613">
    <property type="entry name" value="Flavin_Reduct"/>
    <property type="match status" value="1"/>
</dbReference>
<sequence>MNLDVMKKLTYGLFVLTARDGQKDNGCIINTAVQVASEPNTISISVNKANYTHDMILKTGKFNVSILSEEAKFDTFKHFGFQSGRDVDKFAEVEISRADNGIAIIHNEQTNGYLSGKVIQSIDLGSHTLFIATVEDGEVWSDTPSTTYAYYFANIKPKPQPKPKQKGWICTICGYIYEGEVLPDDFICPVCKHPASDFQPL</sequence>
<dbReference type="Gene3D" id="2.30.110.10">
    <property type="entry name" value="Electron Transport, Fmn-binding Protein, Chain A"/>
    <property type="match status" value="1"/>
</dbReference>
<proteinExistence type="predicted"/>
<comment type="caution">
    <text evidence="4">The sequence shown here is derived from an EMBL/GenBank/DDBJ whole genome shotgun (WGS) entry which is preliminary data.</text>
</comment>
<evidence type="ECO:0000256" key="2">
    <source>
        <dbReference type="ARBA" id="ARBA00023002"/>
    </source>
</evidence>
<organism evidence="4 5">
    <name type="scientific">Absicoccus porci</name>
    <dbReference type="NCBI Taxonomy" id="2486576"/>
    <lineage>
        <taxon>Bacteria</taxon>
        <taxon>Bacillati</taxon>
        <taxon>Bacillota</taxon>
        <taxon>Erysipelotrichia</taxon>
        <taxon>Erysipelotrichales</taxon>
        <taxon>Erysipelotrichaceae</taxon>
        <taxon>Absicoccus</taxon>
    </lineage>
</organism>
<evidence type="ECO:0000256" key="1">
    <source>
        <dbReference type="ARBA" id="ARBA00001965"/>
    </source>
</evidence>
<dbReference type="OrthoDB" id="9799749at2"/>
<dbReference type="GO" id="GO:0010181">
    <property type="term" value="F:FMN binding"/>
    <property type="evidence" value="ECO:0007669"/>
    <property type="project" value="InterPro"/>
</dbReference>
<dbReference type="AlphaFoldDB" id="A0A3N0I2F3"/>
<dbReference type="Proteomes" id="UP000276568">
    <property type="component" value="Unassembled WGS sequence"/>
</dbReference>
<keyword evidence="5" id="KW-1185">Reference proteome</keyword>
<dbReference type="Gene3D" id="2.20.28.10">
    <property type="match status" value="1"/>
</dbReference>
<dbReference type="InterPro" id="IPR012349">
    <property type="entry name" value="Split_barrel_FMN-bd"/>
</dbReference>
<dbReference type="SMART" id="SM00903">
    <property type="entry name" value="Flavin_Reduct"/>
    <property type="match status" value="1"/>
</dbReference>
<evidence type="ECO:0000313" key="5">
    <source>
        <dbReference type="Proteomes" id="UP000276568"/>
    </source>
</evidence>
<accession>A0A3N0I2F3</accession>
<keyword evidence="2" id="KW-0560">Oxidoreductase</keyword>
<dbReference type="GO" id="GO:0005506">
    <property type="term" value="F:iron ion binding"/>
    <property type="evidence" value="ECO:0007669"/>
    <property type="project" value="InterPro"/>
</dbReference>
<dbReference type="SUPFAM" id="SSF57802">
    <property type="entry name" value="Rubredoxin-like"/>
    <property type="match status" value="1"/>
</dbReference>